<gene>
    <name evidence="6" type="ORF">CXB51_020942</name>
</gene>
<dbReference type="EMBL" id="JAHUZN010000008">
    <property type="protein sequence ID" value="KAG8487371.1"/>
    <property type="molecule type" value="Genomic_DNA"/>
</dbReference>
<evidence type="ECO:0000313" key="6">
    <source>
        <dbReference type="EMBL" id="KAG8487371.1"/>
    </source>
</evidence>
<dbReference type="PANTHER" id="PTHR10509">
    <property type="entry name" value="O-METHYLTRANSFERASE-RELATED"/>
    <property type="match status" value="1"/>
</dbReference>
<evidence type="ECO:0000256" key="1">
    <source>
        <dbReference type="ARBA" id="ARBA00001968"/>
    </source>
</evidence>
<comment type="caution">
    <text evidence="6">The sequence shown here is derived from an EMBL/GenBank/DDBJ whole genome shotgun (WGS) entry which is preliminary data.</text>
</comment>
<keyword evidence="7" id="KW-1185">Reference proteome</keyword>
<dbReference type="PANTHER" id="PTHR10509:SF61">
    <property type="entry name" value="METHYLTRANSFERASES SUPERFAMILY PROTEIN, PUTATIVE ISOFORM 1-RELATED"/>
    <property type="match status" value="1"/>
</dbReference>
<sequence length="279" mass="31404">MCICISTGFCIICFSSIYLKSMDFTTAESFLHEGLLQSFELTKYILKTNVYPREPSPLKELREVTAKHPGKLMSTAPDTGQLMGMLLKLINAKKTIEIGVYTGYSLLLTALSIPHDAMVFIPIGFRFISLPIIQKAGVEHKINFIESQALPVLDKLLQNLSTKYPGFFKFNQLNSSSFVLFQQKDNEGSFDFAFVDADKENYLNYHERLLKLVKVGGLIVFDNTLWGGTVAQPEEAVSEDRKESRRSIIEFNNSVSIDQRIEIALAPSGDGLTICRRIR</sequence>
<comment type="cofactor">
    <cofactor evidence="1">
        <name>a divalent metal cation</name>
        <dbReference type="ChEBI" id="CHEBI:60240"/>
    </cofactor>
</comment>
<dbReference type="GO" id="GO:0008171">
    <property type="term" value="F:O-methyltransferase activity"/>
    <property type="evidence" value="ECO:0007669"/>
    <property type="project" value="InterPro"/>
</dbReference>
<keyword evidence="3" id="KW-0808">Transferase</keyword>
<dbReference type="GO" id="GO:0008757">
    <property type="term" value="F:S-adenosylmethionine-dependent methyltransferase activity"/>
    <property type="evidence" value="ECO:0007669"/>
    <property type="project" value="TreeGrafter"/>
</dbReference>
<evidence type="ECO:0000256" key="4">
    <source>
        <dbReference type="ARBA" id="ARBA00022691"/>
    </source>
</evidence>
<dbReference type="Gene3D" id="3.40.50.150">
    <property type="entry name" value="Vaccinia Virus protein VP39"/>
    <property type="match status" value="1"/>
</dbReference>
<dbReference type="InterPro" id="IPR050362">
    <property type="entry name" value="Cation-dep_OMT"/>
</dbReference>
<keyword evidence="2" id="KW-0489">Methyltransferase</keyword>
<reference evidence="6 7" key="1">
    <citation type="journal article" date="2021" name="bioRxiv">
        <title>The Gossypium anomalum genome as a resource for cotton improvement and evolutionary analysis of hybrid incompatibility.</title>
        <authorList>
            <person name="Grover C.E."/>
            <person name="Yuan D."/>
            <person name="Arick M.A."/>
            <person name="Miller E.R."/>
            <person name="Hu G."/>
            <person name="Peterson D.G."/>
            <person name="Wendel J.F."/>
            <person name="Udall J.A."/>
        </authorList>
    </citation>
    <scope>NUCLEOTIDE SEQUENCE [LARGE SCALE GENOMIC DNA]</scope>
    <source>
        <strain evidence="6">JFW-Udall</strain>
        <tissue evidence="6">Leaf</tissue>
    </source>
</reference>
<name>A0A8J6CXQ7_9ROSI</name>
<protein>
    <recommendedName>
        <fullName evidence="8">Caffeoyl-CoA O-methyltransferase</fullName>
    </recommendedName>
</protein>
<evidence type="ECO:0000256" key="3">
    <source>
        <dbReference type="ARBA" id="ARBA00022679"/>
    </source>
</evidence>
<keyword evidence="4" id="KW-0949">S-adenosyl-L-methionine</keyword>
<dbReference type="Pfam" id="PF01596">
    <property type="entry name" value="Methyltransf_3"/>
    <property type="match status" value="2"/>
</dbReference>
<dbReference type="Proteomes" id="UP000701853">
    <property type="component" value="Chromosome 8"/>
</dbReference>
<dbReference type="OrthoDB" id="10251242at2759"/>
<evidence type="ECO:0000256" key="2">
    <source>
        <dbReference type="ARBA" id="ARBA00022603"/>
    </source>
</evidence>
<dbReference type="InterPro" id="IPR002935">
    <property type="entry name" value="SAM_O-MeTrfase"/>
</dbReference>
<organism evidence="6 7">
    <name type="scientific">Gossypium anomalum</name>
    <dbReference type="NCBI Taxonomy" id="47600"/>
    <lineage>
        <taxon>Eukaryota</taxon>
        <taxon>Viridiplantae</taxon>
        <taxon>Streptophyta</taxon>
        <taxon>Embryophyta</taxon>
        <taxon>Tracheophyta</taxon>
        <taxon>Spermatophyta</taxon>
        <taxon>Magnoliopsida</taxon>
        <taxon>eudicotyledons</taxon>
        <taxon>Gunneridae</taxon>
        <taxon>Pentapetalae</taxon>
        <taxon>rosids</taxon>
        <taxon>malvids</taxon>
        <taxon>Malvales</taxon>
        <taxon>Malvaceae</taxon>
        <taxon>Malvoideae</taxon>
        <taxon>Gossypium</taxon>
    </lineage>
</organism>
<dbReference type="AlphaFoldDB" id="A0A8J6CXQ7"/>
<dbReference type="PROSITE" id="PS51682">
    <property type="entry name" value="SAM_OMT_I"/>
    <property type="match status" value="1"/>
</dbReference>
<dbReference type="SUPFAM" id="SSF53335">
    <property type="entry name" value="S-adenosyl-L-methionine-dependent methyltransferases"/>
    <property type="match status" value="1"/>
</dbReference>
<accession>A0A8J6CXQ7</accession>
<evidence type="ECO:0008006" key="8">
    <source>
        <dbReference type="Google" id="ProtNLM"/>
    </source>
</evidence>
<evidence type="ECO:0000256" key="5">
    <source>
        <dbReference type="ARBA" id="ARBA00023453"/>
    </source>
</evidence>
<comment type="similarity">
    <text evidence="5">Belongs to the class I-like SAM-binding methyltransferase superfamily. Cation-dependent O-methyltransferase family.</text>
</comment>
<dbReference type="GO" id="GO:0032259">
    <property type="term" value="P:methylation"/>
    <property type="evidence" value="ECO:0007669"/>
    <property type="project" value="UniProtKB-KW"/>
</dbReference>
<proteinExistence type="inferred from homology"/>
<evidence type="ECO:0000313" key="7">
    <source>
        <dbReference type="Proteomes" id="UP000701853"/>
    </source>
</evidence>
<dbReference type="InterPro" id="IPR029063">
    <property type="entry name" value="SAM-dependent_MTases_sf"/>
</dbReference>